<evidence type="ECO:0000256" key="1">
    <source>
        <dbReference type="SAM" id="MobiDB-lite"/>
    </source>
</evidence>
<gene>
    <name evidence="3" type="ORF">GCM10009760_34820</name>
</gene>
<dbReference type="Pfam" id="PF13556">
    <property type="entry name" value="HTH_30"/>
    <property type="match status" value="2"/>
</dbReference>
<dbReference type="PANTHER" id="PTHR33744:SF1">
    <property type="entry name" value="DNA-BINDING TRANSCRIPTIONAL ACTIVATOR ADER"/>
    <property type="match status" value="1"/>
</dbReference>
<reference evidence="4" key="1">
    <citation type="journal article" date="2019" name="Int. J. Syst. Evol. Microbiol.">
        <title>The Global Catalogue of Microorganisms (GCM) 10K type strain sequencing project: providing services to taxonomists for standard genome sequencing and annotation.</title>
        <authorList>
            <consortium name="The Broad Institute Genomics Platform"/>
            <consortium name="The Broad Institute Genome Sequencing Center for Infectious Disease"/>
            <person name="Wu L."/>
            <person name="Ma J."/>
        </authorList>
    </citation>
    <scope>NUCLEOTIDE SEQUENCE [LARGE SCALE GENOMIC DNA]</scope>
    <source>
        <strain evidence="4">JCM 14560</strain>
    </source>
</reference>
<feature type="domain" description="PucR C-terminal helix-turn-helix" evidence="2">
    <location>
        <begin position="500"/>
        <end position="544"/>
    </location>
</feature>
<dbReference type="InterPro" id="IPR025736">
    <property type="entry name" value="PucR_C-HTH_dom"/>
</dbReference>
<dbReference type="Proteomes" id="UP001422759">
    <property type="component" value="Unassembled WGS sequence"/>
</dbReference>
<protein>
    <submittedName>
        <fullName evidence="3">Helix-turn-helix domain-containing protein</fullName>
    </submittedName>
</protein>
<dbReference type="RefSeq" id="WP_344465913.1">
    <property type="nucleotide sequence ID" value="NZ_BAAANT010000018.1"/>
</dbReference>
<evidence type="ECO:0000313" key="4">
    <source>
        <dbReference type="Proteomes" id="UP001422759"/>
    </source>
</evidence>
<keyword evidence="4" id="KW-1185">Reference proteome</keyword>
<dbReference type="Gene3D" id="1.10.10.2840">
    <property type="entry name" value="PucR C-terminal helix-turn-helix domain"/>
    <property type="match status" value="2"/>
</dbReference>
<dbReference type="EMBL" id="BAAANT010000018">
    <property type="protein sequence ID" value="GAA2145791.1"/>
    <property type="molecule type" value="Genomic_DNA"/>
</dbReference>
<dbReference type="PANTHER" id="PTHR33744">
    <property type="entry name" value="CARBOHYDRATE DIACID REGULATOR"/>
    <property type="match status" value="1"/>
</dbReference>
<feature type="compositionally biased region" description="Basic and acidic residues" evidence="1">
    <location>
        <begin position="364"/>
        <end position="376"/>
    </location>
</feature>
<sequence>MPTLGWLTGIPELELAFAPGWAERAATRPVTGAAELPAGRAPGPELAELIVRAEPQDTTQAADRAAGGRADRRLRGLAAVRVAALAVPGPVPVPAALAEAAVRHGVPLLTVGPEVCWARVARLVDAERLREARHQLRLYEELLGHARDQGPQDRRVERLVDWLARAIGGCVTLSGPAPAAAPPTAWHQLAASAAAAAEVSKGRLDSAALDDGGLGIRLTAVGRTGDGGGRPVLTVGLPAPFDPQAGALVTRAAELLAPLIALRRAETDRDRLAEVAADLRVGVFQLLMGGEVTLAQRAAEGLARGLLDTATARVYVLEGPADERDALARACGAATEGRALVVRCPATEQHLIVVAPLEDPAGPARDEGPDDSRDDSPNTGPDDGPGSARDDSPDDGWDVVGLTLRRFAAGHPQRFLGGSGPLPPAQTAGAYGDAVRALAVARLAPGRAALYTVESRLTQVLDAPTAARWAAEVLRPLHAVPLVGRDQLLGTLHLGLEFPATSAGKILGVSRNTVRARLDRAAGLLGLDLSEVLGRAVLHLALRVGGSGSGPAGPGPVALTGLLAGEGARGWAAGLLGRLEEDGRGLRGTLLGWLTANTGVERAAERLGLHPQTVRDHLRGAERLLQRQLLSGGGGVYEVALAFAALGELELPQTVHP</sequence>
<comment type="caution">
    <text evidence="3">The sequence shown here is derived from an EMBL/GenBank/DDBJ whole genome shotgun (WGS) entry which is preliminary data.</text>
</comment>
<feature type="region of interest" description="Disordered" evidence="1">
    <location>
        <begin position="354"/>
        <end position="395"/>
    </location>
</feature>
<dbReference type="InterPro" id="IPR042070">
    <property type="entry name" value="PucR_C-HTH_sf"/>
</dbReference>
<feature type="domain" description="PucR C-terminal helix-turn-helix" evidence="2">
    <location>
        <begin position="586"/>
        <end position="632"/>
    </location>
</feature>
<name>A0ABP5LG20_9ACTN</name>
<dbReference type="InterPro" id="IPR051448">
    <property type="entry name" value="CdaR-like_regulators"/>
</dbReference>
<evidence type="ECO:0000259" key="2">
    <source>
        <dbReference type="Pfam" id="PF13556"/>
    </source>
</evidence>
<proteinExistence type="predicted"/>
<organism evidence="3 4">
    <name type="scientific">Kitasatospora kazusensis</name>
    <dbReference type="NCBI Taxonomy" id="407974"/>
    <lineage>
        <taxon>Bacteria</taxon>
        <taxon>Bacillati</taxon>
        <taxon>Actinomycetota</taxon>
        <taxon>Actinomycetes</taxon>
        <taxon>Kitasatosporales</taxon>
        <taxon>Streptomycetaceae</taxon>
        <taxon>Kitasatospora</taxon>
    </lineage>
</organism>
<accession>A0ABP5LG20</accession>
<evidence type="ECO:0000313" key="3">
    <source>
        <dbReference type="EMBL" id="GAA2145791.1"/>
    </source>
</evidence>